<dbReference type="InterPro" id="IPR008979">
    <property type="entry name" value="Galactose-bd-like_sf"/>
</dbReference>
<dbReference type="AlphaFoldDB" id="A0ABD3REI7"/>
<accession>A0ABD3REI7</accession>
<dbReference type="CDD" id="cd04080">
    <property type="entry name" value="CBM6_cellulase-like"/>
    <property type="match status" value="1"/>
</dbReference>
<dbReference type="Gene3D" id="2.60.120.260">
    <property type="entry name" value="Galactose-binding domain-like"/>
    <property type="match status" value="1"/>
</dbReference>
<sequence length="380" mass="40769">MMMSVELRPPNMTMSSRTRMTTMMLVRISSMSGATTSSVDRSRYSRTTKTTTTTITTTTTWWGTTSRKSGGMSRPYSRPAGRWRPTPSFPPRGWGVGGIWGGGGPTFKDVLSRNIENGGGIIAFECKDKAAIEARLRDPNRRHHHMRVRVKPKFVVADEGGGGGGGGGGTNGVMKHAHSTGDLTRMLSAVEGGHECSVIHEMTHFSATAGTSDYAYGQTPCRNLAINNPGFAINNADSHEYVAENTPGLSCGSAMFTITIQAESYSNMFGVVPENTSDVGGGRNVGNINTGDWMSYPAVTIPTTGTYRVEYRVAGYGGSLQFEKAGGTPVYGRLSIPVTGGWQTWTTISHTVSLSSGSQFFGIKATAGGWNLNWFRITKV</sequence>
<evidence type="ECO:0000313" key="4">
    <source>
        <dbReference type="EMBL" id="KAL3809931.1"/>
    </source>
</evidence>
<gene>
    <name evidence="4" type="ORF">ACHAXA_004792</name>
</gene>
<comment type="caution">
    <text evidence="4">The sequence shown here is derived from an EMBL/GenBank/DDBJ whole genome shotgun (WGS) entry which is preliminary data.</text>
</comment>
<feature type="region of interest" description="Disordered" evidence="2">
    <location>
        <begin position="62"/>
        <end position="90"/>
    </location>
</feature>
<name>A0ABD3REI7_9STRA</name>
<protein>
    <recommendedName>
        <fullName evidence="3">CBM6 domain-containing protein</fullName>
    </recommendedName>
</protein>
<feature type="domain" description="CBM6" evidence="3">
    <location>
        <begin position="258"/>
        <end position="378"/>
    </location>
</feature>
<dbReference type="InterPro" id="IPR029463">
    <property type="entry name" value="Lys_MEP"/>
</dbReference>
<organism evidence="4 5">
    <name type="scientific">Cyclostephanos tholiformis</name>
    <dbReference type="NCBI Taxonomy" id="382380"/>
    <lineage>
        <taxon>Eukaryota</taxon>
        <taxon>Sar</taxon>
        <taxon>Stramenopiles</taxon>
        <taxon>Ochrophyta</taxon>
        <taxon>Bacillariophyta</taxon>
        <taxon>Coscinodiscophyceae</taxon>
        <taxon>Thalassiosirophycidae</taxon>
        <taxon>Stephanodiscales</taxon>
        <taxon>Stephanodiscaceae</taxon>
        <taxon>Cyclostephanos</taxon>
    </lineage>
</organism>
<reference evidence="4 5" key="1">
    <citation type="submission" date="2024-10" db="EMBL/GenBank/DDBJ databases">
        <title>Updated reference genomes for cyclostephanoid diatoms.</title>
        <authorList>
            <person name="Roberts W.R."/>
            <person name="Alverson A.J."/>
        </authorList>
    </citation>
    <scope>NUCLEOTIDE SEQUENCE [LARGE SCALE GENOMIC DNA]</scope>
    <source>
        <strain evidence="4 5">AJA228-03</strain>
    </source>
</reference>
<evidence type="ECO:0000313" key="5">
    <source>
        <dbReference type="Proteomes" id="UP001530377"/>
    </source>
</evidence>
<dbReference type="Pfam" id="PF03422">
    <property type="entry name" value="CBM_6"/>
    <property type="match status" value="1"/>
</dbReference>
<keyword evidence="1" id="KW-0732">Signal</keyword>
<dbReference type="PROSITE" id="PS51175">
    <property type="entry name" value="CBM6"/>
    <property type="match status" value="1"/>
</dbReference>
<proteinExistence type="predicted"/>
<dbReference type="Proteomes" id="UP001530377">
    <property type="component" value="Unassembled WGS sequence"/>
</dbReference>
<dbReference type="InterPro" id="IPR024079">
    <property type="entry name" value="MetalloPept_cat_dom_sf"/>
</dbReference>
<evidence type="ECO:0000256" key="1">
    <source>
        <dbReference type="ARBA" id="ARBA00022729"/>
    </source>
</evidence>
<dbReference type="Pfam" id="PF14521">
    <property type="entry name" value="Aspzincin_M35"/>
    <property type="match status" value="1"/>
</dbReference>
<evidence type="ECO:0000259" key="3">
    <source>
        <dbReference type="PROSITE" id="PS51175"/>
    </source>
</evidence>
<evidence type="ECO:0000256" key="2">
    <source>
        <dbReference type="SAM" id="MobiDB-lite"/>
    </source>
</evidence>
<dbReference type="SMART" id="SM01351">
    <property type="entry name" value="Aspzincin_M35"/>
    <property type="match status" value="1"/>
</dbReference>
<dbReference type="SMART" id="SM00606">
    <property type="entry name" value="CBD_IV"/>
    <property type="match status" value="1"/>
</dbReference>
<keyword evidence="5" id="KW-1185">Reference proteome</keyword>
<dbReference type="Gene3D" id="3.40.390.10">
    <property type="entry name" value="Collagenase (Catalytic Domain)"/>
    <property type="match status" value="1"/>
</dbReference>
<dbReference type="InterPro" id="IPR006584">
    <property type="entry name" value="Cellulose-bd_IV"/>
</dbReference>
<dbReference type="SUPFAM" id="SSF49785">
    <property type="entry name" value="Galactose-binding domain-like"/>
    <property type="match status" value="1"/>
</dbReference>
<dbReference type="InterPro" id="IPR005084">
    <property type="entry name" value="CBM6"/>
</dbReference>
<dbReference type="SUPFAM" id="SSF55486">
    <property type="entry name" value="Metalloproteases ('zincins'), catalytic domain"/>
    <property type="match status" value="1"/>
</dbReference>
<dbReference type="EMBL" id="JALLPB020000364">
    <property type="protein sequence ID" value="KAL3809931.1"/>
    <property type="molecule type" value="Genomic_DNA"/>
</dbReference>